<comment type="caution">
    <text evidence="7">The sequence shown here is derived from an EMBL/GenBank/DDBJ whole genome shotgun (WGS) entry which is preliminary data.</text>
</comment>
<dbReference type="InterPro" id="IPR038390">
    <property type="entry name" value="Metal_Tscrpt_repr_sf"/>
</dbReference>
<dbReference type="GO" id="GO:0046872">
    <property type="term" value="F:metal ion binding"/>
    <property type="evidence" value="ECO:0007669"/>
    <property type="project" value="UniProtKB-KW"/>
</dbReference>
<dbReference type="Gene3D" id="1.20.58.1000">
    <property type="entry name" value="Metal-sensitive repressor, helix protomer"/>
    <property type="match status" value="1"/>
</dbReference>
<reference evidence="8" key="1">
    <citation type="submission" date="2017-09" db="EMBL/GenBank/DDBJ databases">
        <title>Depth-based differentiation of microbial function through sediment-hosted aquifers and enrichment of novel symbionts in the deep terrestrial subsurface.</title>
        <authorList>
            <person name="Probst A.J."/>
            <person name="Ladd B."/>
            <person name="Jarett J.K."/>
            <person name="Geller-Mcgrath D.E."/>
            <person name="Sieber C.M.K."/>
            <person name="Emerson J.B."/>
            <person name="Anantharaman K."/>
            <person name="Thomas B.C."/>
            <person name="Malmstrom R."/>
            <person name="Stieglmeier M."/>
            <person name="Klingl A."/>
            <person name="Woyke T."/>
            <person name="Ryan C.M."/>
            <person name="Banfield J.F."/>
        </authorList>
    </citation>
    <scope>NUCLEOTIDE SEQUENCE [LARGE SCALE GENOMIC DNA]</scope>
</reference>
<organism evidence="7 8">
    <name type="scientific">Candidatus Dojkabacteria bacterium CG_4_10_14_0_2_um_filter_Dojkabacteria_WS6_41_15</name>
    <dbReference type="NCBI Taxonomy" id="2014249"/>
    <lineage>
        <taxon>Bacteria</taxon>
        <taxon>Candidatus Dojkabacteria</taxon>
    </lineage>
</organism>
<proteinExistence type="predicted"/>
<dbReference type="GO" id="GO:0005737">
    <property type="term" value="C:cytoplasm"/>
    <property type="evidence" value="ECO:0007669"/>
    <property type="project" value="UniProtKB-SubCell"/>
</dbReference>
<evidence type="ECO:0000313" key="7">
    <source>
        <dbReference type="EMBL" id="PJA13871.1"/>
    </source>
</evidence>
<evidence type="ECO:0000256" key="1">
    <source>
        <dbReference type="ARBA" id="ARBA00004496"/>
    </source>
</evidence>
<dbReference type="EMBL" id="PFQB01000072">
    <property type="protein sequence ID" value="PJA13871.1"/>
    <property type="molecule type" value="Genomic_DNA"/>
</dbReference>
<evidence type="ECO:0000256" key="5">
    <source>
        <dbReference type="ARBA" id="ARBA00039938"/>
    </source>
</evidence>
<dbReference type="InterPro" id="IPR003735">
    <property type="entry name" value="Metal_Tscrpt_repr"/>
</dbReference>
<keyword evidence="4" id="KW-0479">Metal-binding</keyword>
<dbReference type="PANTHER" id="PTHR33677:SF4">
    <property type="entry name" value="COPPER-SENSING TRANSCRIPTIONAL REPRESSOR CSOR"/>
    <property type="match status" value="1"/>
</dbReference>
<dbReference type="PANTHER" id="PTHR33677">
    <property type="entry name" value="TRANSCRIPTIONAL REPRESSOR FRMR-RELATED"/>
    <property type="match status" value="1"/>
</dbReference>
<comment type="subcellular location">
    <subcellularLocation>
        <location evidence="1">Cytoplasm</location>
    </subcellularLocation>
</comment>
<sequence>MTKTISKNDALTNFKKARSLLDKIVRMVEADEYCIDIMTQNLAVIGMLKSAHQTLMENHLHHCFSTAMKSKQEKRKLDMAEEILTVTKLVNK</sequence>
<dbReference type="AlphaFoldDB" id="A0A2M7W1V3"/>
<dbReference type="Proteomes" id="UP000228952">
    <property type="component" value="Unassembled WGS sequence"/>
</dbReference>
<protein>
    <recommendedName>
        <fullName evidence="5">Copper-sensing transcriptional repressor CsoR</fullName>
    </recommendedName>
    <alternativeName>
        <fullName evidence="6">Copper-sensitive operon repressor</fullName>
    </alternativeName>
</protein>
<evidence type="ECO:0000313" key="8">
    <source>
        <dbReference type="Proteomes" id="UP000228952"/>
    </source>
</evidence>
<comment type="subunit">
    <text evidence="2">Homodimer.</text>
</comment>
<dbReference type="GO" id="GO:0045892">
    <property type="term" value="P:negative regulation of DNA-templated transcription"/>
    <property type="evidence" value="ECO:0007669"/>
    <property type="project" value="UniProtKB-ARBA"/>
</dbReference>
<accession>A0A2M7W1V3</accession>
<evidence type="ECO:0000256" key="6">
    <source>
        <dbReference type="ARBA" id="ARBA00041544"/>
    </source>
</evidence>
<keyword evidence="3" id="KW-0963">Cytoplasm</keyword>
<dbReference type="Pfam" id="PF02583">
    <property type="entry name" value="Trns_repr_metal"/>
    <property type="match status" value="1"/>
</dbReference>
<evidence type="ECO:0000256" key="3">
    <source>
        <dbReference type="ARBA" id="ARBA00022490"/>
    </source>
</evidence>
<gene>
    <name evidence="7" type="ORF">COX64_02685</name>
</gene>
<dbReference type="GO" id="GO:0003677">
    <property type="term" value="F:DNA binding"/>
    <property type="evidence" value="ECO:0007669"/>
    <property type="project" value="InterPro"/>
</dbReference>
<evidence type="ECO:0000256" key="2">
    <source>
        <dbReference type="ARBA" id="ARBA00011738"/>
    </source>
</evidence>
<evidence type="ECO:0000256" key="4">
    <source>
        <dbReference type="ARBA" id="ARBA00022723"/>
    </source>
</evidence>
<name>A0A2M7W1V3_9BACT</name>